<dbReference type="Pfam" id="PF07715">
    <property type="entry name" value="Plug"/>
    <property type="match status" value="1"/>
</dbReference>
<dbReference type="Pfam" id="PF14905">
    <property type="entry name" value="OMP_b-brl_3"/>
    <property type="match status" value="1"/>
</dbReference>
<accession>A0A562SUG7</accession>
<name>A0A562SUG7_CHIJA</name>
<evidence type="ECO:0000259" key="5">
    <source>
        <dbReference type="Pfam" id="PF07715"/>
    </source>
</evidence>
<evidence type="ECO:0000256" key="1">
    <source>
        <dbReference type="ARBA" id="ARBA00004442"/>
    </source>
</evidence>
<comment type="caution">
    <text evidence="7">The sequence shown here is derived from an EMBL/GenBank/DDBJ whole genome shotgun (WGS) entry which is preliminary data.</text>
</comment>
<evidence type="ECO:0000313" key="7">
    <source>
        <dbReference type="EMBL" id="TWI84310.1"/>
    </source>
</evidence>
<keyword evidence="2" id="KW-0472">Membrane</keyword>
<dbReference type="RefSeq" id="WP_158642726.1">
    <property type="nucleotide sequence ID" value="NZ_BAAAFY010000002.1"/>
</dbReference>
<dbReference type="InterPro" id="IPR008969">
    <property type="entry name" value="CarboxyPept-like_regulatory"/>
</dbReference>
<keyword evidence="7" id="KW-0675">Receptor</keyword>
<dbReference type="PANTHER" id="PTHR40980">
    <property type="entry name" value="PLUG DOMAIN-CONTAINING PROTEIN"/>
    <property type="match status" value="1"/>
</dbReference>
<reference evidence="7 8" key="1">
    <citation type="journal article" date="2013" name="Stand. Genomic Sci.">
        <title>Genomic Encyclopedia of Type Strains, Phase I: The one thousand microbial genomes (KMG-I) project.</title>
        <authorList>
            <person name="Kyrpides N.C."/>
            <person name="Woyke T."/>
            <person name="Eisen J.A."/>
            <person name="Garrity G."/>
            <person name="Lilburn T.G."/>
            <person name="Beck B.J."/>
            <person name="Whitman W.B."/>
            <person name="Hugenholtz P."/>
            <person name="Klenk H.P."/>
        </authorList>
    </citation>
    <scope>NUCLEOTIDE SEQUENCE [LARGE SCALE GENOMIC DNA]</scope>
    <source>
        <strain evidence="7 8">DSM 13484</strain>
    </source>
</reference>
<evidence type="ECO:0000256" key="3">
    <source>
        <dbReference type="ARBA" id="ARBA00023237"/>
    </source>
</evidence>
<gene>
    <name evidence="7" type="ORF">LX66_4676</name>
</gene>
<dbReference type="PANTHER" id="PTHR40980:SF4">
    <property type="entry name" value="TONB-DEPENDENT RECEPTOR-LIKE BETA-BARREL DOMAIN-CONTAINING PROTEIN"/>
    <property type="match status" value="1"/>
</dbReference>
<evidence type="ECO:0000259" key="6">
    <source>
        <dbReference type="Pfam" id="PF14905"/>
    </source>
</evidence>
<feature type="signal peptide" evidence="4">
    <location>
        <begin position="1"/>
        <end position="23"/>
    </location>
</feature>
<evidence type="ECO:0000313" key="8">
    <source>
        <dbReference type="Proteomes" id="UP000316778"/>
    </source>
</evidence>
<dbReference type="Gene3D" id="2.60.40.1120">
    <property type="entry name" value="Carboxypeptidase-like, regulatory domain"/>
    <property type="match status" value="1"/>
</dbReference>
<dbReference type="SUPFAM" id="SSF49464">
    <property type="entry name" value="Carboxypeptidase regulatory domain-like"/>
    <property type="match status" value="1"/>
</dbReference>
<dbReference type="InterPro" id="IPR037066">
    <property type="entry name" value="Plug_dom_sf"/>
</dbReference>
<feature type="chain" id="PRO_5022246699" evidence="4">
    <location>
        <begin position="24"/>
        <end position="822"/>
    </location>
</feature>
<keyword evidence="4" id="KW-0732">Signal</keyword>
<dbReference type="InterPro" id="IPR041700">
    <property type="entry name" value="OMP_b-brl_3"/>
</dbReference>
<organism evidence="7 8">
    <name type="scientific">Chitinophaga japonensis</name>
    <name type="common">Flexibacter japonensis</name>
    <dbReference type="NCBI Taxonomy" id="104662"/>
    <lineage>
        <taxon>Bacteria</taxon>
        <taxon>Pseudomonadati</taxon>
        <taxon>Bacteroidota</taxon>
        <taxon>Chitinophagia</taxon>
        <taxon>Chitinophagales</taxon>
        <taxon>Chitinophagaceae</taxon>
        <taxon>Chitinophaga</taxon>
    </lineage>
</organism>
<dbReference type="AlphaFoldDB" id="A0A562SUG7"/>
<dbReference type="InterPro" id="IPR036942">
    <property type="entry name" value="Beta-barrel_TonB_sf"/>
</dbReference>
<feature type="domain" description="TonB-dependent receptor plug" evidence="5">
    <location>
        <begin position="151"/>
        <end position="228"/>
    </location>
</feature>
<dbReference type="Proteomes" id="UP000316778">
    <property type="component" value="Unassembled WGS sequence"/>
</dbReference>
<dbReference type="EMBL" id="VLLG01000005">
    <property type="protein sequence ID" value="TWI84310.1"/>
    <property type="molecule type" value="Genomic_DNA"/>
</dbReference>
<comment type="subcellular location">
    <subcellularLocation>
        <location evidence="1">Cell outer membrane</location>
    </subcellularLocation>
</comment>
<evidence type="ECO:0000256" key="2">
    <source>
        <dbReference type="ARBA" id="ARBA00023136"/>
    </source>
</evidence>
<dbReference type="InterPro" id="IPR012910">
    <property type="entry name" value="Plug_dom"/>
</dbReference>
<proteinExistence type="predicted"/>
<dbReference type="Gene3D" id="2.40.170.20">
    <property type="entry name" value="TonB-dependent receptor, beta-barrel domain"/>
    <property type="match status" value="1"/>
</dbReference>
<keyword evidence="8" id="KW-1185">Reference proteome</keyword>
<dbReference type="SUPFAM" id="SSF56935">
    <property type="entry name" value="Porins"/>
    <property type="match status" value="1"/>
</dbReference>
<keyword evidence="3" id="KW-0998">Cell outer membrane</keyword>
<dbReference type="OrthoDB" id="905812at2"/>
<dbReference type="Gene3D" id="2.170.130.10">
    <property type="entry name" value="TonB-dependent receptor, plug domain"/>
    <property type="match status" value="1"/>
</dbReference>
<sequence>MKKLVALLTLSSIMLGALKPALAQNALPVKITGEVTQAGNKPVEFATVTLLKAKDSSLVKGAIADINGRYEFENIKQGRYLVAANFIGMTKAFSKPFEVTGGKAAVHLDPLTLAADARNLKAVDVTAKRPFIEQRADKMVVNVENSIVAAGGTAMEVLEKAPGVTVDKDDNISLKGKNGVIIMLDGKPTNMSSQDIAQLLKNMPSNNIEQIELIANPSAKYDAAGNAGIINIKLKKNRNYGTNGSVNLGFAHGRTPKYNGGLNLNHRNGKVNIFGNYNYNHRENDQRLGLYRTGTSNGRFNVFDQFNLMKNKSDYHAAKVGVDYFIARNHTIGVMVDAAYRDWGGPATSTTYIGNGQVVDSTLITRTENNSNWNRWAYNLNYKGVLDTTGKELNIDLDYARNKQDQTSNILASTWSSTGKDYLRGDTSRNLTPSTIDIKTVKADYTHPLKNQAKFEVGFKLSFVETDNDAQFDSLRYNKWVYDANRSNHFIYKENINAGYLNFHKQFKKWGIQVGVRGEQTHVKGNSLTLNQLNDTTYFNLFPSVFLSYAAGKDHQFGVSYSRRIQRPSYEDLNPFEYYLDRYTIASGNPYLRPQYSNNFEITHTFRQFLITSLGYAHTTDMITQIAEAGQDPVTGDTTVLRYKYLNVAKSDNFNLNISMPLPITKWWNTFTNVSVNYSMYQTVVNNNLVDLDAAGFFGRTQHTFTLPKGFTTELTFFYLSPQISQEGLFRMKSMYALDWGIQKQILKKKGTIKVSVNDVFNNQRFRGTFDNAGYYTSVMSKWESQQFRVNFTYRFGNTNVKAARNRKTGLEAEQNRVKGGN</sequence>
<dbReference type="Pfam" id="PF13620">
    <property type="entry name" value="CarboxypepD_reg"/>
    <property type="match status" value="1"/>
</dbReference>
<evidence type="ECO:0000256" key="4">
    <source>
        <dbReference type="SAM" id="SignalP"/>
    </source>
</evidence>
<dbReference type="GO" id="GO:0009279">
    <property type="term" value="C:cell outer membrane"/>
    <property type="evidence" value="ECO:0007669"/>
    <property type="project" value="UniProtKB-SubCell"/>
</dbReference>
<feature type="domain" description="Outer membrane protein beta-barrel" evidence="6">
    <location>
        <begin position="386"/>
        <end position="794"/>
    </location>
</feature>
<protein>
    <submittedName>
        <fullName evidence="7">Outer membrane receptor protein involved in Fe transport</fullName>
    </submittedName>
</protein>